<dbReference type="Pfam" id="PF04138">
    <property type="entry name" value="GtrA_DPMS_TM"/>
    <property type="match status" value="1"/>
</dbReference>
<comment type="caution">
    <text evidence="8">The sequence shown here is derived from an EMBL/GenBank/DDBJ whole genome shotgun (WGS) entry which is preliminary data.</text>
</comment>
<feature type="transmembrane region" description="Helical" evidence="6">
    <location>
        <begin position="12"/>
        <end position="33"/>
    </location>
</feature>
<feature type="transmembrane region" description="Helical" evidence="6">
    <location>
        <begin position="101"/>
        <end position="121"/>
    </location>
</feature>
<sequence>MLSFLQSPLIKYGIVGLIGTVFHFALLVLLVEWGGLHPIAGSATGFIAVLILSYFLNVIWTFTDASEKRTIRQFIKYTIVSCSGLLLNTAVMYAAVELAHLPYLIGQCIITVIVPVHNYVLNRRWTFRTYGQRKGVQE</sequence>
<evidence type="ECO:0000256" key="1">
    <source>
        <dbReference type="ARBA" id="ARBA00004141"/>
    </source>
</evidence>
<dbReference type="GO" id="GO:0000271">
    <property type="term" value="P:polysaccharide biosynthetic process"/>
    <property type="evidence" value="ECO:0007669"/>
    <property type="project" value="InterPro"/>
</dbReference>
<dbReference type="AlphaFoldDB" id="A0A934J5W7"/>
<dbReference type="PANTHER" id="PTHR38459">
    <property type="entry name" value="PROPHAGE BACTOPRENOL-LINKED GLUCOSE TRANSLOCASE HOMOLOG"/>
    <property type="match status" value="1"/>
</dbReference>
<evidence type="ECO:0000313" key="8">
    <source>
        <dbReference type="EMBL" id="MBJ6361356.1"/>
    </source>
</evidence>
<gene>
    <name evidence="8" type="ORF">JFN88_08565</name>
</gene>
<evidence type="ECO:0000256" key="4">
    <source>
        <dbReference type="ARBA" id="ARBA00022989"/>
    </source>
</evidence>
<evidence type="ECO:0000313" key="9">
    <source>
        <dbReference type="Proteomes" id="UP000640274"/>
    </source>
</evidence>
<name>A0A934J5W7_9BACL</name>
<accession>A0A934J5W7</accession>
<keyword evidence="3 6" id="KW-0812">Transmembrane</keyword>
<evidence type="ECO:0000259" key="7">
    <source>
        <dbReference type="Pfam" id="PF04138"/>
    </source>
</evidence>
<evidence type="ECO:0000256" key="6">
    <source>
        <dbReference type="SAM" id="Phobius"/>
    </source>
</evidence>
<reference evidence="8" key="1">
    <citation type="submission" date="2020-12" db="EMBL/GenBank/DDBJ databases">
        <authorList>
            <person name="Huq M.A."/>
        </authorList>
    </citation>
    <scope>NUCLEOTIDE SEQUENCE</scope>
    <source>
        <strain evidence="8">MAHUQ-46</strain>
    </source>
</reference>
<evidence type="ECO:0000256" key="5">
    <source>
        <dbReference type="ARBA" id="ARBA00023136"/>
    </source>
</evidence>
<dbReference type="Proteomes" id="UP000640274">
    <property type="component" value="Unassembled WGS sequence"/>
</dbReference>
<evidence type="ECO:0000256" key="3">
    <source>
        <dbReference type="ARBA" id="ARBA00022692"/>
    </source>
</evidence>
<dbReference type="InterPro" id="IPR007267">
    <property type="entry name" value="GtrA_DPMS_TM"/>
</dbReference>
<keyword evidence="5 6" id="KW-0472">Membrane</keyword>
<dbReference type="InterPro" id="IPR051401">
    <property type="entry name" value="GtrA_CellWall_Glycosyl"/>
</dbReference>
<comment type="subcellular location">
    <subcellularLocation>
        <location evidence="1">Membrane</location>
        <topology evidence="1">Multi-pass membrane protein</topology>
    </subcellularLocation>
</comment>
<dbReference type="GO" id="GO:0005886">
    <property type="term" value="C:plasma membrane"/>
    <property type="evidence" value="ECO:0007669"/>
    <property type="project" value="TreeGrafter"/>
</dbReference>
<dbReference type="RefSeq" id="WP_199018901.1">
    <property type="nucleotide sequence ID" value="NZ_JAELUP010000024.1"/>
</dbReference>
<evidence type="ECO:0000256" key="2">
    <source>
        <dbReference type="ARBA" id="ARBA00009399"/>
    </source>
</evidence>
<proteinExistence type="inferred from homology"/>
<keyword evidence="9" id="KW-1185">Reference proteome</keyword>
<feature type="transmembrane region" description="Helical" evidence="6">
    <location>
        <begin position="39"/>
        <end position="62"/>
    </location>
</feature>
<dbReference type="PANTHER" id="PTHR38459:SF1">
    <property type="entry name" value="PROPHAGE BACTOPRENOL-LINKED GLUCOSE TRANSLOCASE HOMOLOG"/>
    <property type="match status" value="1"/>
</dbReference>
<keyword evidence="4 6" id="KW-1133">Transmembrane helix</keyword>
<comment type="similarity">
    <text evidence="2">Belongs to the GtrA family.</text>
</comment>
<organism evidence="8 9">
    <name type="scientific">Paenibacillus roseus</name>
    <dbReference type="NCBI Taxonomy" id="2798579"/>
    <lineage>
        <taxon>Bacteria</taxon>
        <taxon>Bacillati</taxon>
        <taxon>Bacillota</taxon>
        <taxon>Bacilli</taxon>
        <taxon>Bacillales</taxon>
        <taxon>Paenibacillaceae</taxon>
        <taxon>Paenibacillus</taxon>
    </lineage>
</organism>
<feature type="transmembrane region" description="Helical" evidence="6">
    <location>
        <begin position="74"/>
        <end position="95"/>
    </location>
</feature>
<dbReference type="EMBL" id="JAELUP010000024">
    <property type="protein sequence ID" value="MBJ6361356.1"/>
    <property type="molecule type" value="Genomic_DNA"/>
</dbReference>
<feature type="domain" description="GtrA/DPMS transmembrane" evidence="7">
    <location>
        <begin position="11"/>
        <end position="127"/>
    </location>
</feature>
<protein>
    <submittedName>
        <fullName evidence="8">GtrA family protein</fullName>
    </submittedName>
</protein>